<dbReference type="SUPFAM" id="SSF75005">
    <property type="entry name" value="Arabinanase/levansucrase/invertase"/>
    <property type="match status" value="2"/>
</dbReference>
<name>A0A849SHJ6_UNCEI</name>
<reference evidence="1 2" key="1">
    <citation type="submission" date="2020-04" db="EMBL/GenBank/DDBJ databases">
        <title>Metagenomic profiling of ammonia- and methane-oxidizing microorganisms in a Dutch drinking water treatment plant.</title>
        <authorList>
            <person name="Poghosyan L."/>
            <person name="Leucker S."/>
        </authorList>
    </citation>
    <scope>NUCLEOTIDE SEQUENCE [LARGE SCALE GENOMIC DNA]</scope>
    <source>
        <strain evidence="1">S-RSF-IL-03</strain>
    </source>
</reference>
<dbReference type="AlphaFoldDB" id="A0A849SHJ6"/>
<sequence>MRKWRTFVVVMLAWLCGCGSDTGRPPIPARVGVDWRSIAGNPILLPGPCPSWNCLGAGDPALASAPTGSLLLWATTGGDQGGPVIARASADPGLSFDWSPAAPVIGIAMAGAWDRFIETPSLSWDTSATRWRMFYLGYRDSGFVEPAIGMMFSGDSAGIQWTRPALPIYRPTPGAWDGVFVTGPCGVRGPDGVWRVYYTGAGTTVGIGLLTSLDGLTWAPHPQNPVFERRLGAWDESVLEPCVRHVDGRWHLWYSGFVEPLAPDTRIAIGHAISNDGVTWVRDPDGPVLSPGFPGSWNDLRVLSPDVLQRADGSLLLAAYGFSNAAIGTTVGWIGLWESP</sequence>
<dbReference type="InterPro" id="IPR023296">
    <property type="entry name" value="Glyco_hydro_beta-prop_sf"/>
</dbReference>
<organism evidence="1 2">
    <name type="scientific">Eiseniibacteriota bacterium</name>
    <dbReference type="NCBI Taxonomy" id="2212470"/>
    <lineage>
        <taxon>Bacteria</taxon>
        <taxon>Candidatus Eiseniibacteriota</taxon>
    </lineage>
</organism>
<evidence type="ECO:0000313" key="2">
    <source>
        <dbReference type="Proteomes" id="UP000580839"/>
    </source>
</evidence>
<gene>
    <name evidence="1" type="ORF">HOP12_02570</name>
</gene>
<evidence type="ECO:0008006" key="3">
    <source>
        <dbReference type="Google" id="ProtNLM"/>
    </source>
</evidence>
<dbReference type="EMBL" id="JABFRW010000025">
    <property type="protein sequence ID" value="NOT33033.1"/>
    <property type="molecule type" value="Genomic_DNA"/>
</dbReference>
<proteinExistence type="predicted"/>
<accession>A0A849SHJ6</accession>
<evidence type="ECO:0000313" key="1">
    <source>
        <dbReference type="EMBL" id="NOT33033.1"/>
    </source>
</evidence>
<comment type="caution">
    <text evidence="1">The sequence shown here is derived from an EMBL/GenBank/DDBJ whole genome shotgun (WGS) entry which is preliminary data.</text>
</comment>
<protein>
    <recommendedName>
        <fullName evidence="3">Glycosyl hydrolase family 32 N-terminal domain-containing protein</fullName>
    </recommendedName>
</protein>
<dbReference type="PANTHER" id="PTHR35279:SF1">
    <property type="entry name" value="ARABINANASE_LEVANSUCRASE_INVERTASE"/>
    <property type="match status" value="1"/>
</dbReference>
<dbReference type="PANTHER" id="PTHR35279">
    <property type="match status" value="1"/>
</dbReference>
<dbReference type="PROSITE" id="PS51257">
    <property type="entry name" value="PROKAR_LIPOPROTEIN"/>
    <property type="match status" value="1"/>
</dbReference>
<dbReference type="Proteomes" id="UP000580839">
    <property type="component" value="Unassembled WGS sequence"/>
</dbReference>
<dbReference type="Gene3D" id="2.115.10.20">
    <property type="entry name" value="Glycosyl hydrolase domain, family 43"/>
    <property type="match status" value="2"/>
</dbReference>